<evidence type="ECO:0000256" key="1">
    <source>
        <dbReference type="SAM" id="MobiDB-lite"/>
    </source>
</evidence>
<feature type="compositionally biased region" description="Low complexity" evidence="1">
    <location>
        <begin position="339"/>
        <end position="356"/>
    </location>
</feature>
<protein>
    <submittedName>
        <fullName evidence="2">Uncharacterized protein</fullName>
    </submittedName>
</protein>
<feature type="region of interest" description="Disordered" evidence="1">
    <location>
        <begin position="339"/>
        <end position="393"/>
    </location>
</feature>
<evidence type="ECO:0000313" key="3">
    <source>
        <dbReference type="Proteomes" id="UP001153365"/>
    </source>
</evidence>
<comment type="caution">
    <text evidence="2">The sequence shown here is derived from an EMBL/GenBank/DDBJ whole genome shotgun (WGS) entry which is preliminary data.</text>
</comment>
<dbReference type="AlphaFoldDB" id="A0AAV0B9D5"/>
<feature type="compositionally biased region" description="Low complexity" evidence="1">
    <location>
        <begin position="363"/>
        <end position="375"/>
    </location>
</feature>
<feature type="compositionally biased region" description="Polar residues" evidence="1">
    <location>
        <begin position="300"/>
        <end position="312"/>
    </location>
</feature>
<feature type="compositionally biased region" description="Basic and acidic residues" evidence="1">
    <location>
        <begin position="176"/>
        <end position="188"/>
    </location>
</feature>
<reference evidence="2" key="1">
    <citation type="submission" date="2022-06" db="EMBL/GenBank/DDBJ databases">
        <authorList>
            <consortium name="SYNGENTA / RWTH Aachen University"/>
        </authorList>
    </citation>
    <scope>NUCLEOTIDE SEQUENCE</scope>
</reference>
<feature type="region of interest" description="Disordered" evidence="1">
    <location>
        <begin position="479"/>
        <end position="529"/>
    </location>
</feature>
<feature type="compositionally biased region" description="Polar residues" evidence="1">
    <location>
        <begin position="189"/>
        <end position="199"/>
    </location>
</feature>
<sequence length="529" mass="59037">MGYYRDDLKRINRGLKDVNTIISLLWDSLVPEQVQVNGSFYSWKKLRANFNSSSLILPTEAIKPGSKIARDTSNLENKSIQNSLIDKNPQSPGKVISWIRSGCSRLNNMFKQPVLGRINLVSMFLYRLCRLLVLDLNMITDGLHQTILSSTNVAGSDNPGSSDFDEADSQSIKQRNNKDCDGLRDEINHQPSKKSQNSLTINNRLRQHQQLIKSHQLNRQHSQQNFLSGSKSEGMINYSPVLTQDEKLNLTACNNNSSVRPSDNKHHNTTIKSKIRNSRLSLSDLSLTRQTQSVIGSEEPQPSNQTTDPESINNQSEFTAVSILSSQQMTVVNLQSNLQNSSSSSLPFSLRLPLSPTTRSRLTPKSKSTNTTKPTAIRPHTSDLTNSRPKSPSQINLANLAETWGGGGPSELSYGLPDPPSPISAFEINLSTQSNDSQSSLNHSLNQDQRCPMYHQPKTVDPKPLPNYDLPQRTLTIQALPPSEHPESNRSNTPGQSWPENLPNHQLSSKLEIEHKDEDSEEEDTDDDF</sequence>
<organism evidence="2 3">
    <name type="scientific">Phakopsora pachyrhizi</name>
    <name type="common">Asian soybean rust disease fungus</name>
    <dbReference type="NCBI Taxonomy" id="170000"/>
    <lineage>
        <taxon>Eukaryota</taxon>
        <taxon>Fungi</taxon>
        <taxon>Dikarya</taxon>
        <taxon>Basidiomycota</taxon>
        <taxon>Pucciniomycotina</taxon>
        <taxon>Pucciniomycetes</taxon>
        <taxon>Pucciniales</taxon>
        <taxon>Phakopsoraceae</taxon>
        <taxon>Phakopsora</taxon>
    </lineage>
</organism>
<feature type="compositionally biased region" description="Polar residues" evidence="1">
    <location>
        <begin position="382"/>
        <end position="393"/>
    </location>
</feature>
<feature type="compositionally biased region" description="Polar residues" evidence="1">
    <location>
        <begin position="489"/>
        <end position="509"/>
    </location>
</feature>
<dbReference type="Proteomes" id="UP001153365">
    <property type="component" value="Unassembled WGS sequence"/>
</dbReference>
<evidence type="ECO:0000313" key="2">
    <source>
        <dbReference type="EMBL" id="CAH7682133.1"/>
    </source>
</evidence>
<accession>A0AAV0B9D5</accession>
<name>A0AAV0B9D5_PHAPC</name>
<dbReference type="EMBL" id="CALTRL010003873">
    <property type="protein sequence ID" value="CAH7682133.1"/>
    <property type="molecule type" value="Genomic_DNA"/>
</dbReference>
<gene>
    <name evidence="2" type="ORF">PPACK8108_LOCUS14859</name>
</gene>
<feature type="compositionally biased region" description="Low complexity" evidence="1">
    <location>
        <begin position="278"/>
        <end position="293"/>
    </location>
</feature>
<keyword evidence="3" id="KW-1185">Reference proteome</keyword>
<feature type="region of interest" description="Disordered" evidence="1">
    <location>
        <begin position="153"/>
        <end position="199"/>
    </location>
</feature>
<feature type="compositionally biased region" description="Acidic residues" evidence="1">
    <location>
        <begin position="519"/>
        <end position="529"/>
    </location>
</feature>
<proteinExistence type="predicted"/>
<feature type="compositionally biased region" description="Basic residues" evidence="1">
    <location>
        <begin position="267"/>
        <end position="277"/>
    </location>
</feature>
<feature type="region of interest" description="Disordered" evidence="1">
    <location>
        <begin position="253"/>
        <end position="312"/>
    </location>
</feature>